<keyword evidence="1" id="KW-1133">Transmembrane helix</keyword>
<feature type="transmembrane region" description="Helical" evidence="1">
    <location>
        <begin position="12"/>
        <end position="36"/>
    </location>
</feature>
<evidence type="ECO:0000256" key="1">
    <source>
        <dbReference type="SAM" id="Phobius"/>
    </source>
</evidence>
<sequence length="178" mass="19581">MEESLLSAVHWLLGVLALPSVGLSAIFTVSLVSATLLPLGSEPAVFGYIKLAPEMFWPAILVATAGNTVGGAISYAMGLGAEKAVERWKEKHPHPHPDATEGGRMRGRWHERAHDWLHRMGPPALLLSWLPAVGDPLCAVAGWLRLSFWPCVFYMAIGKFMRYLFMTAGLLWFFPGKI</sequence>
<keyword evidence="1" id="KW-0812">Transmembrane</keyword>
<accession>H0FCW6</accession>
<feature type="transmembrane region" description="Helical" evidence="1">
    <location>
        <begin position="124"/>
        <end position="146"/>
    </location>
</feature>
<evidence type="ECO:0000313" key="3">
    <source>
        <dbReference type="EMBL" id="EHK63759.1"/>
    </source>
</evidence>
<protein>
    <recommendedName>
        <fullName evidence="2">VTT domain-containing protein</fullName>
    </recommendedName>
</protein>
<dbReference type="InterPro" id="IPR032816">
    <property type="entry name" value="VTT_dom"/>
</dbReference>
<comment type="caution">
    <text evidence="3">The sequence shown here is derived from an EMBL/GenBank/DDBJ whole genome shotgun (WGS) entry which is preliminary data.</text>
</comment>
<name>H0FCW6_9BURK</name>
<feature type="domain" description="VTT" evidence="2">
    <location>
        <begin position="56"/>
        <end position="167"/>
    </location>
</feature>
<keyword evidence="4" id="KW-1185">Reference proteome</keyword>
<dbReference type="eggNOG" id="COG1238">
    <property type="taxonomic scope" value="Bacteria"/>
</dbReference>
<dbReference type="PANTHER" id="PTHR42709">
    <property type="entry name" value="ALKALINE PHOSPHATASE LIKE PROTEIN"/>
    <property type="match status" value="1"/>
</dbReference>
<organism evidence="3 4">
    <name type="scientific">Achromobacter arsenitoxydans SY8</name>
    <dbReference type="NCBI Taxonomy" id="477184"/>
    <lineage>
        <taxon>Bacteria</taxon>
        <taxon>Pseudomonadati</taxon>
        <taxon>Pseudomonadota</taxon>
        <taxon>Betaproteobacteria</taxon>
        <taxon>Burkholderiales</taxon>
        <taxon>Alcaligenaceae</taxon>
        <taxon>Achromobacter</taxon>
    </lineage>
</organism>
<dbReference type="STRING" id="477184.KYC_23128"/>
<evidence type="ECO:0000259" key="2">
    <source>
        <dbReference type="Pfam" id="PF09335"/>
    </source>
</evidence>
<dbReference type="Pfam" id="PF09335">
    <property type="entry name" value="VTT_dom"/>
    <property type="match status" value="1"/>
</dbReference>
<dbReference type="OrthoDB" id="5419086at2"/>
<feature type="transmembrane region" description="Helical" evidence="1">
    <location>
        <begin position="152"/>
        <end position="174"/>
    </location>
</feature>
<reference evidence="3 4" key="1">
    <citation type="journal article" date="2012" name="J. Bacteriol.">
        <title>Genome sequence of the highly efficient arsenite-oxidizing bacterium Achromobacter arsenitoxydans SY8.</title>
        <authorList>
            <person name="Li X."/>
            <person name="Hu Y."/>
            <person name="Gong J."/>
            <person name="Lin Y."/>
            <person name="Johnstone L."/>
            <person name="Rensing C."/>
            <person name="Wang G."/>
        </authorList>
    </citation>
    <scope>NUCLEOTIDE SEQUENCE [LARGE SCALE GENOMIC DNA]</scope>
    <source>
        <strain evidence="3 4">SY8</strain>
    </source>
</reference>
<dbReference type="PANTHER" id="PTHR42709:SF4">
    <property type="entry name" value="INNER MEMBRANE PROTEIN YQAA"/>
    <property type="match status" value="1"/>
</dbReference>
<dbReference type="RefSeq" id="WP_008166885.1">
    <property type="nucleotide sequence ID" value="NZ_AGUF01000074.1"/>
</dbReference>
<dbReference type="InterPro" id="IPR051311">
    <property type="entry name" value="DedA_domain"/>
</dbReference>
<dbReference type="Proteomes" id="UP000003113">
    <property type="component" value="Unassembled WGS sequence"/>
</dbReference>
<evidence type="ECO:0000313" key="4">
    <source>
        <dbReference type="Proteomes" id="UP000003113"/>
    </source>
</evidence>
<feature type="transmembrane region" description="Helical" evidence="1">
    <location>
        <begin position="56"/>
        <end position="81"/>
    </location>
</feature>
<proteinExistence type="predicted"/>
<dbReference type="PATRIC" id="fig|477184.5.peg.4547"/>
<keyword evidence="1" id="KW-0472">Membrane</keyword>
<dbReference type="EMBL" id="AGUF01000074">
    <property type="protein sequence ID" value="EHK63759.1"/>
    <property type="molecule type" value="Genomic_DNA"/>
</dbReference>
<gene>
    <name evidence="3" type="ORF">KYC_23128</name>
</gene>
<dbReference type="AlphaFoldDB" id="H0FCW6"/>